<evidence type="ECO:0000256" key="7">
    <source>
        <dbReference type="ARBA" id="ARBA00023163"/>
    </source>
</evidence>
<keyword evidence="7" id="KW-0804">Transcription</keyword>
<evidence type="ECO:0000256" key="4">
    <source>
        <dbReference type="ARBA" id="ARBA00023012"/>
    </source>
</evidence>
<organism evidence="11 12">
    <name type="scientific">Hydrogenispora ethanolica</name>
    <dbReference type="NCBI Taxonomy" id="1082276"/>
    <lineage>
        <taxon>Bacteria</taxon>
        <taxon>Bacillati</taxon>
        <taxon>Bacillota</taxon>
        <taxon>Hydrogenispora</taxon>
    </lineage>
</organism>
<evidence type="ECO:0000259" key="9">
    <source>
        <dbReference type="PROSITE" id="PS01124"/>
    </source>
</evidence>
<evidence type="ECO:0000256" key="3">
    <source>
        <dbReference type="ARBA" id="ARBA00022553"/>
    </source>
</evidence>
<accession>A0A4R1RZY3</accession>
<dbReference type="Gene3D" id="1.10.10.60">
    <property type="entry name" value="Homeodomain-like"/>
    <property type="match status" value="2"/>
</dbReference>
<dbReference type="GO" id="GO:0043565">
    <property type="term" value="F:sequence-specific DNA binding"/>
    <property type="evidence" value="ECO:0007669"/>
    <property type="project" value="InterPro"/>
</dbReference>
<dbReference type="SUPFAM" id="SSF46689">
    <property type="entry name" value="Homeodomain-like"/>
    <property type="match status" value="2"/>
</dbReference>
<dbReference type="SMART" id="SM00342">
    <property type="entry name" value="HTH_ARAC"/>
    <property type="match status" value="1"/>
</dbReference>
<feature type="domain" description="Response regulatory" evidence="10">
    <location>
        <begin position="7"/>
        <end position="124"/>
    </location>
</feature>
<evidence type="ECO:0000256" key="6">
    <source>
        <dbReference type="ARBA" id="ARBA00023125"/>
    </source>
</evidence>
<dbReference type="OrthoDB" id="342399at2"/>
<keyword evidence="2" id="KW-0963">Cytoplasm</keyword>
<dbReference type="InterPro" id="IPR051552">
    <property type="entry name" value="HptR"/>
</dbReference>
<dbReference type="InterPro" id="IPR011006">
    <property type="entry name" value="CheY-like_superfamily"/>
</dbReference>
<feature type="modified residue" description="4-aspartylphosphate" evidence="8">
    <location>
        <position position="59"/>
    </location>
</feature>
<dbReference type="EMBL" id="SLUN01000007">
    <property type="protein sequence ID" value="TCL71572.1"/>
    <property type="molecule type" value="Genomic_DNA"/>
</dbReference>
<dbReference type="Pfam" id="PF12833">
    <property type="entry name" value="HTH_18"/>
    <property type="match status" value="1"/>
</dbReference>
<name>A0A4R1RZY3_HYDET</name>
<proteinExistence type="predicted"/>
<dbReference type="SUPFAM" id="SSF52172">
    <property type="entry name" value="CheY-like"/>
    <property type="match status" value="1"/>
</dbReference>
<dbReference type="Pfam" id="PF17853">
    <property type="entry name" value="GGDEF_2"/>
    <property type="match status" value="1"/>
</dbReference>
<evidence type="ECO:0000256" key="5">
    <source>
        <dbReference type="ARBA" id="ARBA00023015"/>
    </source>
</evidence>
<dbReference type="InterPro" id="IPR001789">
    <property type="entry name" value="Sig_transdc_resp-reg_receiver"/>
</dbReference>
<dbReference type="Gene3D" id="3.40.50.2300">
    <property type="match status" value="1"/>
</dbReference>
<comment type="subcellular location">
    <subcellularLocation>
        <location evidence="1">Cytoplasm</location>
    </subcellularLocation>
</comment>
<evidence type="ECO:0000313" key="11">
    <source>
        <dbReference type="EMBL" id="TCL71572.1"/>
    </source>
</evidence>
<dbReference type="PROSITE" id="PS01124">
    <property type="entry name" value="HTH_ARAC_FAMILY_2"/>
    <property type="match status" value="1"/>
</dbReference>
<evidence type="ECO:0000256" key="1">
    <source>
        <dbReference type="ARBA" id="ARBA00004496"/>
    </source>
</evidence>
<dbReference type="GO" id="GO:0005737">
    <property type="term" value="C:cytoplasm"/>
    <property type="evidence" value="ECO:0007669"/>
    <property type="project" value="UniProtKB-SubCell"/>
</dbReference>
<protein>
    <submittedName>
        <fullName evidence="11">Two-component system response regulator YesN</fullName>
    </submittedName>
</protein>
<gene>
    <name evidence="11" type="ORF">EDC14_100734</name>
</gene>
<keyword evidence="4" id="KW-0902">Two-component regulatory system</keyword>
<keyword evidence="5" id="KW-0805">Transcription regulation</keyword>
<dbReference type="GO" id="GO:0003700">
    <property type="term" value="F:DNA-binding transcription factor activity"/>
    <property type="evidence" value="ECO:0007669"/>
    <property type="project" value="InterPro"/>
</dbReference>
<evidence type="ECO:0000313" key="12">
    <source>
        <dbReference type="Proteomes" id="UP000295008"/>
    </source>
</evidence>
<feature type="domain" description="HTH araC/xylS-type" evidence="9">
    <location>
        <begin position="436"/>
        <end position="535"/>
    </location>
</feature>
<dbReference type="InterPro" id="IPR009057">
    <property type="entry name" value="Homeodomain-like_sf"/>
</dbReference>
<dbReference type="GO" id="GO:0000160">
    <property type="term" value="P:phosphorelay signal transduction system"/>
    <property type="evidence" value="ECO:0007669"/>
    <property type="project" value="UniProtKB-KW"/>
</dbReference>
<evidence type="ECO:0000259" key="10">
    <source>
        <dbReference type="PROSITE" id="PS50110"/>
    </source>
</evidence>
<dbReference type="RefSeq" id="WP_132013718.1">
    <property type="nucleotide sequence ID" value="NZ_SLUN01000007.1"/>
</dbReference>
<comment type="caution">
    <text evidence="11">The sequence shown here is derived from an EMBL/GenBank/DDBJ whole genome shotgun (WGS) entry which is preliminary data.</text>
</comment>
<dbReference type="CDD" id="cd17536">
    <property type="entry name" value="REC_YesN-like"/>
    <property type="match status" value="1"/>
</dbReference>
<evidence type="ECO:0000256" key="8">
    <source>
        <dbReference type="PROSITE-ProRule" id="PRU00169"/>
    </source>
</evidence>
<reference evidence="11 12" key="1">
    <citation type="submission" date="2019-03" db="EMBL/GenBank/DDBJ databases">
        <title>Genomic Encyclopedia of Type Strains, Phase IV (KMG-IV): sequencing the most valuable type-strain genomes for metagenomic binning, comparative biology and taxonomic classification.</title>
        <authorList>
            <person name="Goeker M."/>
        </authorList>
    </citation>
    <scope>NUCLEOTIDE SEQUENCE [LARGE SCALE GENOMIC DNA]</scope>
    <source>
        <strain evidence="11 12">LX-B</strain>
    </source>
</reference>
<dbReference type="Pfam" id="PF00072">
    <property type="entry name" value="Response_reg"/>
    <property type="match status" value="1"/>
</dbReference>
<dbReference type="InterPro" id="IPR018060">
    <property type="entry name" value="HTH_AraC"/>
</dbReference>
<dbReference type="SMART" id="SM00448">
    <property type="entry name" value="REC"/>
    <property type="match status" value="1"/>
</dbReference>
<keyword evidence="6" id="KW-0238">DNA-binding</keyword>
<dbReference type="InterPro" id="IPR041522">
    <property type="entry name" value="CdaR_GGDEF"/>
</dbReference>
<dbReference type="Proteomes" id="UP000295008">
    <property type="component" value="Unassembled WGS sequence"/>
</dbReference>
<sequence>MANEPLKVIIVDDEYLVRDLLKNCIDWNRYGMIIAGEAASAPEALELIERETPDILFTDICMPCMDGLEFSALAIERHPPLKVVVLTGHEEFEYAQRSIKVGVSDFLLKPINDEEIAKVAARLQDTIARERNRQDEYCRLKEQLTEHLPYLREKFFNELILNPASAGGNDLRSKLTYYGIELAGDNLQVAVLESMDLDRTANSWEEDRLVLAMQGMELVRQTLAEHPFDHCFFDNSQRVVILHSEAGFDLNELCEAIKTAALRRLTGAFCIGIGGAYQGLEHICHSYKEACFALRYKVLLGKNQLIHYSDLHVAEEREWHFQSEQSELFEFYLKAGLSEKALDLIEDFYQPLSHAQNVALAPIRVIAANLVSWVLNVLTGQGINLADIFEDTLQPYQDVFTIDTLPEMKDYLKQLTLRSIAAVHSAQNRKVNKLTAKIQEYLLVHYPCSNLSLAGVAKEFYLNPSYLSRIFKQTVGQSFVEFLTQIRMEKAIKMLKETDLKVYQIAERVGIGDPHYFSICFKKYTGMSVNDFRKKQ</sequence>
<keyword evidence="12" id="KW-1185">Reference proteome</keyword>
<dbReference type="AlphaFoldDB" id="A0A4R1RZY3"/>
<keyword evidence="3 8" id="KW-0597">Phosphoprotein</keyword>
<dbReference type="PANTHER" id="PTHR42713">
    <property type="entry name" value="HISTIDINE KINASE-RELATED"/>
    <property type="match status" value="1"/>
</dbReference>
<dbReference type="PANTHER" id="PTHR42713:SF3">
    <property type="entry name" value="TRANSCRIPTIONAL REGULATORY PROTEIN HPTR"/>
    <property type="match status" value="1"/>
</dbReference>
<evidence type="ECO:0000256" key="2">
    <source>
        <dbReference type="ARBA" id="ARBA00022490"/>
    </source>
</evidence>
<dbReference type="PROSITE" id="PS50110">
    <property type="entry name" value="RESPONSE_REGULATORY"/>
    <property type="match status" value="1"/>
</dbReference>